<keyword evidence="1" id="KW-0812">Transmembrane</keyword>
<accession>A0AA45L961</accession>
<dbReference type="Proteomes" id="UP000677152">
    <property type="component" value="Chromosome"/>
</dbReference>
<proteinExistence type="predicted"/>
<dbReference type="NCBIfam" id="NF038134">
    <property type="entry name" value="choice_anch_M"/>
    <property type="match status" value="1"/>
</dbReference>
<keyword evidence="1" id="KW-0472">Membrane</keyword>
<feature type="signal peptide" evidence="2">
    <location>
        <begin position="1"/>
        <end position="24"/>
    </location>
</feature>
<dbReference type="InterPro" id="IPR022435">
    <property type="entry name" value="Surface-anchored_actinobac"/>
</dbReference>
<dbReference type="AlphaFoldDB" id="A0AA45L961"/>
<keyword evidence="1" id="KW-1133">Transmembrane helix</keyword>
<dbReference type="EMBL" id="CP073249">
    <property type="protein sequence ID" value="QUF05363.1"/>
    <property type="molecule type" value="Genomic_DNA"/>
</dbReference>
<evidence type="ECO:0000256" key="1">
    <source>
        <dbReference type="SAM" id="Phobius"/>
    </source>
</evidence>
<name>A0AA45L961_9PSEU</name>
<reference evidence="3" key="1">
    <citation type="submission" date="2021-04" db="EMBL/GenBank/DDBJ databases">
        <title>Genomic sequence of Actinosynnema pretiosum subsp. pretiosum ATCC 31280 (C-14919).</title>
        <authorList>
            <person name="Bai L."/>
            <person name="Wang X."/>
            <person name="Xiao Y."/>
        </authorList>
    </citation>
    <scope>NUCLEOTIDE SEQUENCE</scope>
    <source>
        <strain evidence="3">ATCC 31280</strain>
    </source>
</reference>
<sequence>MSGLLRVLLVALLLGVVTAPPASAAPLEIRDGHVDIGPALVDGAWQVRIEDDSTSPPTWRDPAGVVLRLGDAAKAAIPADPAYAFLGEAGETVHLMPQTRRSGVLWIGWNTRHESVLAQRPEAISLSLHDVEGPGRLRVYLDYGGFRPPKTVWDNEELAIEAGTHTHANWAFTAPGEYRARFTARITPRGGETVEATSTLRFLVGDATSASAREDEPFPWAVAGVAAALSLLAAAFLLKRRR</sequence>
<feature type="chain" id="PRO_5041424169" evidence="2">
    <location>
        <begin position="25"/>
        <end position="242"/>
    </location>
</feature>
<protein>
    <submittedName>
        <fullName evidence="3">Choice-of-anchor M domain-containing protein</fullName>
    </submittedName>
</protein>
<organism evidence="3 4">
    <name type="scientific">Actinosynnema pretiosum subsp. pretiosum</name>
    <dbReference type="NCBI Taxonomy" id="103721"/>
    <lineage>
        <taxon>Bacteria</taxon>
        <taxon>Bacillati</taxon>
        <taxon>Actinomycetota</taxon>
        <taxon>Actinomycetes</taxon>
        <taxon>Pseudonocardiales</taxon>
        <taxon>Pseudonocardiaceae</taxon>
        <taxon>Actinosynnema</taxon>
    </lineage>
</organism>
<dbReference type="NCBIfam" id="TIGR03769">
    <property type="entry name" value="P_ac_wall_RPT"/>
    <property type="match status" value="1"/>
</dbReference>
<evidence type="ECO:0000256" key="2">
    <source>
        <dbReference type="SAM" id="SignalP"/>
    </source>
</evidence>
<keyword evidence="2" id="KW-0732">Signal</keyword>
<gene>
    <name evidence="3" type="ORF">KCV87_04465</name>
</gene>
<evidence type="ECO:0000313" key="3">
    <source>
        <dbReference type="EMBL" id="QUF05363.1"/>
    </source>
</evidence>
<feature type="transmembrane region" description="Helical" evidence="1">
    <location>
        <begin position="218"/>
        <end position="238"/>
    </location>
</feature>
<evidence type="ECO:0000313" key="4">
    <source>
        <dbReference type="Proteomes" id="UP000677152"/>
    </source>
</evidence>